<evidence type="ECO:0000313" key="3">
    <source>
        <dbReference type="Proteomes" id="UP000253319"/>
    </source>
</evidence>
<feature type="repeat" description="TPR" evidence="1">
    <location>
        <begin position="134"/>
        <end position="167"/>
    </location>
</feature>
<dbReference type="Gene3D" id="2.20.110.10">
    <property type="entry name" value="Histone H3 K4-specific methyltransferase SET7/9 N-terminal domain"/>
    <property type="match status" value="4"/>
</dbReference>
<dbReference type="PANTHER" id="PTHR46820:SF1">
    <property type="entry name" value="HISTONE-LYSINE N-METHYLTRANSFERASE SETD7"/>
    <property type="match status" value="1"/>
</dbReference>
<protein>
    <submittedName>
        <fullName evidence="2">Uncharacterized protein</fullName>
    </submittedName>
</protein>
<dbReference type="PROSITE" id="PS50005">
    <property type="entry name" value="TPR"/>
    <property type="match status" value="1"/>
</dbReference>
<accession>A0A365NZ73</accession>
<dbReference type="SUPFAM" id="SSF82185">
    <property type="entry name" value="Histone H3 K4-specific methyltransferase SET7/9 N-terminal domain"/>
    <property type="match status" value="6"/>
</dbReference>
<organism evidence="2 3">
    <name type="scientific">Flavobacterium tibetense</name>
    <dbReference type="NCBI Taxonomy" id="2233533"/>
    <lineage>
        <taxon>Bacteria</taxon>
        <taxon>Pseudomonadati</taxon>
        <taxon>Bacteroidota</taxon>
        <taxon>Flavobacteriia</taxon>
        <taxon>Flavobacteriales</taxon>
        <taxon>Flavobacteriaceae</taxon>
        <taxon>Flavobacterium</taxon>
    </lineage>
</organism>
<dbReference type="OrthoDB" id="7342920at2"/>
<evidence type="ECO:0000256" key="1">
    <source>
        <dbReference type="PROSITE-ProRule" id="PRU00339"/>
    </source>
</evidence>
<dbReference type="SUPFAM" id="SSF48452">
    <property type="entry name" value="TPR-like"/>
    <property type="match status" value="1"/>
</dbReference>
<dbReference type="EMBL" id="QLST01000016">
    <property type="protein sequence ID" value="RBA27565.1"/>
    <property type="molecule type" value="Genomic_DNA"/>
</dbReference>
<dbReference type="InterPro" id="IPR019734">
    <property type="entry name" value="TPR_rpt"/>
</dbReference>
<comment type="caution">
    <text evidence="2">The sequence shown here is derived from an EMBL/GenBank/DDBJ whole genome shotgun (WGS) entry which is preliminary data.</text>
</comment>
<dbReference type="InterPro" id="IPR011990">
    <property type="entry name" value="TPR-like_helical_dom_sf"/>
</dbReference>
<dbReference type="GO" id="GO:0070828">
    <property type="term" value="P:heterochromatin organization"/>
    <property type="evidence" value="ECO:0007669"/>
    <property type="project" value="TreeGrafter"/>
</dbReference>
<dbReference type="SMART" id="SM00028">
    <property type="entry name" value="TPR"/>
    <property type="match status" value="3"/>
</dbReference>
<dbReference type="RefSeq" id="WP_113989765.1">
    <property type="nucleotide sequence ID" value="NZ_QLST01000016.1"/>
</dbReference>
<reference evidence="2 3" key="1">
    <citation type="submission" date="2018-06" db="EMBL/GenBank/DDBJ databases">
        <title>Flavobacterium tibetense sp. nov., isolated from a wetland YonghuCo on Tibetan Plateau.</title>
        <authorList>
            <person name="Xing P."/>
            <person name="Phurbu D."/>
            <person name="Lu H."/>
        </authorList>
    </citation>
    <scope>NUCLEOTIDE SEQUENCE [LARGE SCALE GENOMIC DNA]</scope>
    <source>
        <strain evidence="2 3">YH5</strain>
    </source>
</reference>
<dbReference type="GO" id="GO:0003682">
    <property type="term" value="F:chromatin binding"/>
    <property type="evidence" value="ECO:0007669"/>
    <property type="project" value="TreeGrafter"/>
</dbReference>
<dbReference type="Gene3D" id="1.25.40.10">
    <property type="entry name" value="Tetratricopeptide repeat domain"/>
    <property type="match status" value="1"/>
</dbReference>
<dbReference type="InterPro" id="IPR011652">
    <property type="entry name" value="MORN_2"/>
</dbReference>
<dbReference type="Gene3D" id="3.90.930.1">
    <property type="match status" value="3"/>
</dbReference>
<keyword evidence="1" id="KW-0802">TPR repeat</keyword>
<evidence type="ECO:0000313" key="2">
    <source>
        <dbReference type="EMBL" id="RBA27565.1"/>
    </source>
</evidence>
<proteinExistence type="predicted"/>
<name>A0A365NZ73_9FLAO</name>
<keyword evidence="3" id="KW-1185">Reference proteome</keyword>
<dbReference type="AlphaFoldDB" id="A0A365NZ73"/>
<dbReference type="GO" id="GO:0005694">
    <property type="term" value="C:chromosome"/>
    <property type="evidence" value="ECO:0007669"/>
    <property type="project" value="TreeGrafter"/>
</dbReference>
<sequence>MKKIFLAIFVLASISSYSQNKKDYSFSYNTDSILTNGLRSYYNEKYDDAVKEYQKISKYDDKYLTAQYEIGLALSAAGKKEELRKHFEDLYNNGSMKEKPIMYTSYGSFLSDEKEYEKAEKIFEEGAIYMSNSSNFLYNQGILYLRKGDLQKSVDILKKVVTINPNLTSGHYFLGSLALENGNVTEGTLALLSYLILNPTGRYASETITKLNKKYGENYITKGDLKFSESGDDFSEIETILSNQLPLRKAYKVKSSFDDVIIRQMQAVMEYTKEHKMQDGFFETTYIPWIKDLMSKNHFEAYSYYILLSLEEDLGKKLTTHKKKITAFYESYIIKDLWNVYAKRSVNHFGKKQDVITFIEDGRPYLVGNVINGKKQGKFALLDDNGNIIGELNLENDELHGKQIYFDEKGNVDLERNFKNGKLDGEVKEFENGKLNTVENYKDGKLHGLSTTFYGNGSKRCELNFTEGERNGTLTCYHADGTKSSEVVYNNGKLDGKYIIYNEVGDITYTANYKNDLLEGNYQQFFDGKVLKAEATYKNGKVEGNYKEYYTNSKLNSESFYTAGKITKTINYHITGEKSSELIFDAKEQLTSYSYFSIRGEKYFEEIYKGNELKSGLQYTKNAAKPKEVSLQKKPFQIANLNGNVIVSGNYDKGKKNGEWNYYFSNGYLRIKENNVADLQQGLSYNYNRTGELNSISNYKDDKINGLYEVYDNGILSDIYYYSNGTQNGPFTAYYPNGKVKVEGFYKNGELHNSRITYRQNGQISQKTKYNEGDAVLNESFDINNHKDYEIDYINKNGKITITNNKTTTSEFSIVNGNFNGKYTSKENTGTPIVDMEFKNGVRHNSYKYYSPYGTIQYERNYYNGKLHGIDKIYDLVGNLRLIDEFTFGENNGKTVRFFKSGKKMYEYTSFDGSNEGDYIYYNQEGTPILKVVYENNMAIQYSNLNSEGVFGTPIEIVNETAIIESKYPNGKLAIKFQIEKGNITGKLIVQNKEGNPEYEANYKNGILEGNRIEYYSNGKIYKRENFKNSDYFGEQNYFDEEGRPWITATFENDELHGDFLIYKNGKLLVTKKYDSDELVKIIQ</sequence>
<dbReference type="Proteomes" id="UP000253319">
    <property type="component" value="Unassembled WGS sequence"/>
</dbReference>
<dbReference type="PANTHER" id="PTHR46820">
    <property type="entry name" value="HISTONE-LYSINE N-METHYLTRANSFERASE SETD7"/>
    <property type="match status" value="1"/>
</dbReference>
<gene>
    <name evidence="2" type="ORF">DPN68_11345</name>
</gene>
<dbReference type="Pfam" id="PF07661">
    <property type="entry name" value="MORN_2"/>
    <property type="match status" value="5"/>
</dbReference>